<evidence type="ECO:0000313" key="1">
    <source>
        <dbReference type="EMBL" id="GAU95446.1"/>
    </source>
</evidence>
<sequence length="99" mass="10911">METLRSCAFRSFSARHQHDDVATIQQDPFQLVNTTSFRGGLVLSNIVQHHVDVVIKSEQSPNDFFVGAKDGVDARANALVDQLQRQQCRWIGSAAGDVG</sequence>
<keyword evidence="2" id="KW-1185">Reference proteome</keyword>
<dbReference type="AlphaFoldDB" id="A0A1D1V0Q3"/>
<evidence type="ECO:0000313" key="2">
    <source>
        <dbReference type="Proteomes" id="UP000186922"/>
    </source>
</evidence>
<proteinExistence type="predicted"/>
<dbReference type="Proteomes" id="UP000186922">
    <property type="component" value="Unassembled WGS sequence"/>
</dbReference>
<gene>
    <name evidence="1" type="primary">RvY_07062</name>
    <name evidence="1" type="synonym">RvY_07062.2</name>
    <name evidence="1" type="ORF">RvY_07062-2</name>
</gene>
<accession>A0A1D1V0Q3</accession>
<name>A0A1D1V0Q3_RAMVA</name>
<organism evidence="1 2">
    <name type="scientific">Ramazzottius varieornatus</name>
    <name type="common">Water bear</name>
    <name type="synonym">Tardigrade</name>
    <dbReference type="NCBI Taxonomy" id="947166"/>
    <lineage>
        <taxon>Eukaryota</taxon>
        <taxon>Metazoa</taxon>
        <taxon>Ecdysozoa</taxon>
        <taxon>Tardigrada</taxon>
        <taxon>Eutardigrada</taxon>
        <taxon>Parachela</taxon>
        <taxon>Hypsibioidea</taxon>
        <taxon>Ramazzottiidae</taxon>
        <taxon>Ramazzottius</taxon>
    </lineage>
</organism>
<reference evidence="1 2" key="1">
    <citation type="journal article" date="2016" name="Nat. Commun.">
        <title>Extremotolerant tardigrade genome and improved radiotolerance of human cultured cells by tardigrade-unique protein.</title>
        <authorList>
            <person name="Hashimoto T."/>
            <person name="Horikawa D.D."/>
            <person name="Saito Y."/>
            <person name="Kuwahara H."/>
            <person name="Kozuka-Hata H."/>
            <person name="Shin-I T."/>
            <person name="Minakuchi Y."/>
            <person name="Ohishi K."/>
            <person name="Motoyama A."/>
            <person name="Aizu T."/>
            <person name="Enomoto A."/>
            <person name="Kondo K."/>
            <person name="Tanaka S."/>
            <person name="Hara Y."/>
            <person name="Koshikawa S."/>
            <person name="Sagara H."/>
            <person name="Miura T."/>
            <person name="Yokobori S."/>
            <person name="Miyagawa K."/>
            <person name="Suzuki Y."/>
            <person name="Kubo T."/>
            <person name="Oyama M."/>
            <person name="Kohara Y."/>
            <person name="Fujiyama A."/>
            <person name="Arakawa K."/>
            <person name="Katayama T."/>
            <person name="Toyoda A."/>
            <person name="Kunieda T."/>
        </authorList>
    </citation>
    <scope>NUCLEOTIDE SEQUENCE [LARGE SCALE GENOMIC DNA]</scope>
    <source>
        <strain evidence="1 2">YOKOZUNA-1</strain>
    </source>
</reference>
<dbReference type="EMBL" id="BDGG01000003">
    <property type="protein sequence ID" value="GAU95446.1"/>
    <property type="molecule type" value="Genomic_DNA"/>
</dbReference>
<comment type="caution">
    <text evidence="1">The sequence shown here is derived from an EMBL/GenBank/DDBJ whole genome shotgun (WGS) entry which is preliminary data.</text>
</comment>
<protein>
    <submittedName>
        <fullName evidence="1">Uncharacterized protein</fullName>
    </submittedName>
</protein>